<protein>
    <recommendedName>
        <fullName evidence="1">PSP proline-rich domain-containing protein</fullName>
    </recommendedName>
</protein>
<name>A0A8J6AX67_9EUKA</name>
<comment type="caution">
    <text evidence="2">The sequence shown here is derived from an EMBL/GenBank/DDBJ whole genome shotgun (WGS) entry which is preliminary data.</text>
</comment>
<dbReference type="OrthoDB" id="10260794at2759"/>
<feature type="domain" description="PSP proline-rich" evidence="1">
    <location>
        <begin position="104"/>
        <end position="162"/>
    </location>
</feature>
<accession>A0A8J6AX67</accession>
<dbReference type="Pfam" id="PF04046">
    <property type="entry name" value="PSP"/>
    <property type="match status" value="1"/>
</dbReference>
<evidence type="ECO:0000313" key="2">
    <source>
        <dbReference type="EMBL" id="KAG9396373.1"/>
    </source>
</evidence>
<dbReference type="SMART" id="SM00581">
    <property type="entry name" value="PSP"/>
    <property type="match status" value="1"/>
</dbReference>
<dbReference type="AlphaFoldDB" id="A0A8J6AX67"/>
<evidence type="ECO:0000313" key="3">
    <source>
        <dbReference type="Proteomes" id="UP000717585"/>
    </source>
</evidence>
<dbReference type="InterPro" id="IPR006568">
    <property type="entry name" value="PSP_pro-rich"/>
</dbReference>
<evidence type="ECO:0000259" key="1">
    <source>
        <dbReference type="SMART" id="SM00581"/>
    </source>
</evidence>
<proteinExistence type="predicted"/>
<organism evidence="2 3">
    <name type="scientific">Carpediemonas membranifera</name>
    <dbReference type="NCBI Taxonomy" id="201153"/>
    <lineage>
        <taxon>Eukaryota</taxon>
        <taxon>Metamonada</taxon>
        <taxon>Carpediemonas-like organisms</taxon>
        <taxon>Carpediemonas</taxon>
    </lineage>
</organism>
<gene>
    <name evidence="2" type="ORF">J8273_2104</name>
</gene>
<keyword evidence="3" id="KW-1185">Reference proteome</keyword>
<dbReference type="EMBL" id="JAHDYR010000006">
    <property type="protein sequence ID" value="KAG9396373.1"/>
    <property type="molecule type" value="Genomic_DNA"/>
</dbReference>
<dbReference type="Proteomes" id="UP000717585">
    <property type="component" value="Unassembled WGS sequence"/>
</dbReference>
<sequence>MSAQDRILAQISLSSSIPQDIRDDITSFVVNRLRGLDNRLDEDQDTNAANEQTEKAHTMIIHSSGLVDADWGTYIPRGSGDDGKAVFHRTSHFHGGKFARFWNVSDHTPGEMSEALIRALRVGPRAPPEFVWRMRQHGPPPAYSGDEQDTVIIDGEAIELEPLPGFLIPGVTGPIPPGADWGPPHPVIGDTEEYKAWFDQAKSRRMSLHCLPPYVLVFHGESELRVVKPEDVATADGRKAVAERLCTTNWLKYYRILEESKPGR</sequence>
<reference evidence="2" key="1">
    <citation type="submission" date="2021-05" db="EMBL/GenBank/DDBJ databases">
        <title>A free-living protist that lacks canonical eukaryotic 1 DNA replication and segregation systems.</title>
        <authorList>
            <person name="Salas-Leiva D.E."/>
            <person name="Tromer E.C."/>
            <person name="Curtis B.A."/>
            <person name="Jerlstrom-Hultqvist J."/>
            <person name="Kolisko M."/>
            <person name="Yi Z."/>
            <person name="Salas-Leiva J.S."/>
            <person name="Gallot-Lavallee L."/>
            <person name="Kops G.J.P.L."/>
            <person name="Archibald J.M."/>
            <person name="Simpson A.G.B."/>
            <person name="Roger A.J."/>
        </authorList>
    </citation>
    <scope>NUCLEOTIDE SEQUENCE</scope>
    <source>
        <strain evidence="2">BICM</strain>
    </source>
</reference>